<evidence type="ECO:0000313" key="1">
    <source>
        <dbReference type="EMBL" id="UXX78824.1"/>
    </source>
</evidence>
<dbReference type="EMBL" id="CP106735">
    <property type="protein sequence ID" value="UXX78824.1"/>
    <property type="molecule type" value="Genomic_DNA"/>
</dbReference>
<sequence>MKRYLIFLIFLISQTTFGQELLLSGVYKGEGLYIQNPYQADSGQFCVQSILVNGKKTSTNLQLTAVRLNFKGVDLYTPVSVKIMHGDSCRPRIVNPEAVLYHSNFKFDSLVLNDSIMHWYTKGDRRDGKFKIEKLKNDYWDVVKVMRAKGRFDGAQYVYFPEHVEGGNKYRIKYELPEGRYLYSMEMEFYHYPESVTFSPRIVTDKMTFSQEASYEIFRGDESVLQGKAKEIPLRMLAPGDYTIVLNGGEEEGFVKK</sequence>
<dbReference type="RefSeq" id="WP_263050568.1">
    <property type="nucleotide sequence ID" value="NZ_CP106735.1"/>
</dbReference>
<protein>
    <submittedName>
        <fullName evidence="1">Uncharacterized protein</fullName>
    </submittedName>
</protein>
<accession>A0ABY6CY33</accession>
<evidence type="ECO:0000313" key="2">
    <source>
        <dbReference type="Proteomes" id="UP001062165"/>
    </source>
</evidence>
<keyword evidence="2" id="KW-1185">Reference proteome</keyword>
<dbReference type="Proteomes" id="UP001062165">
    <property type="component" value="Chromosome"/>
</dbReference>
<reference evidence="1" key="1">
    <citation type="submission" date="2022-10" db="EMBL/GenBank/DDBJ databases">
        <title>Comparative genomics and taxonomic characterization of three novel marine species of genus Reichenbachiella exhibiting antioxidant and polysaccharide degradation activities.</title>
        <authorList>
            <person name="Muhammad N."/>
            <person name="Lee Y.-J."/>
            <person name="Ko J."/>
            <person name="Kim S.-G."/>
        </authorList>
    </citation>
    <scope>NUCLEOTIDE SEQUENCE</scope>
    <source>
        <strain evidence="1">Wsw4-B4</strain>
    </source>
</reference>
<name>A0ABY6CY33_9BACT</name>
<organism evidence="1 2">
    <name type="scientific">Reichenbachiella carrageenanivorans</name>
    <dbReference type="NCBI Taxonomy" id="2979869"/>
    <lineage>
        <taxon>Bacteria</taxon>
        <taxon>Pseudomonadati</taxon>
        <taxon>Bacteroidota</taxon>
        <taxon>Cytophagia</taxon>
        <taxon>Cytophagales</taxon>
        <taxon>Reichenbachiellaceae</taxon>
        <taxon>Reichenbachiella</taxon>
    </lineage>
</organism>
<proteinExistence type="predicted"/>
<gene>
    <name evidence="1" type="ORF">N7E81_15820</name>
</gene>